<comment type="catalytic activity">
    <reaction evidence="17">
        <text>alpha-D-glucosamine 1-phosphate + acetyl-CoA = N-acetyl-alpha-D-glucosamine 1-phosphate + CoA + H(+)</text>
        <dbReference type="Rhea" id="RHEA:13725"/>
        <dbReference type="ChEBI" id="CHEBI:15378"/>
        <dbReference type="ChEBI" id="CHEBI:57287"/>
        <dbReference type="ChEBI" id="CHEBI:57288"/>
        <dbReference type="ChEBI" id="CHEBI:57776"/>
        <dbReference type="ChEBI" id="CHEBI:58516"/>
        <dbReference type="EC" id="2.3.1.157"/>
    </reaction>
</comment>
<evidence type="ECO:0000256" key="1">
    <source>
        <dbReference type="ARBA" id="ARBA00001946"/>
    </source>
</evidence>
<comment type="subcellular location">
    <subcellularLocation>
        <location evidence="2">Cytoplasm</location>
    </subcellularLocation>
</comment>
<dbReference type="EMBL" id="DTHG01000083">
    <property type="protein sequence ID" value="HGW92238.1"/>
    <property type="molecule type" value="Genomic_DNA"/>
</dbReference>
<evidence type="ECO:0000256" key="4">
    <source>
        <dbReference type="ARBA" id="ARBA00005208"/>
    </source>
</evidence>
<evidence type="ECO:0000256" key="18">
    <source>
        <dbReference type="ARBA" id="ARBA00048493"/>
    </source>
</evidence>
<comment type="similarity">
    <text evidence="5">In the C-terminal section; belongs to the transferase hexapeptide repeat family.</text>
</comment>
<comment type="caution">
    <text evidence="21">The sequence shown here is derived from an EMBL/GenBank/DDBJ whole genome shotgun (WGS) entry which is preliminary data.</text>
</comment>
<dbReference type="GO" id="GO:0046872">
    <property type="term" value="F:metal ion binding"/>
    <property type="evidence" value="ECO:0007669"/>
    <property type="project" value="UniProtKB-KW"/>
</dbReference>
<name>A0A7C4UH14_UNCW3</name>
<keyword evidence="10" id="KW-0479">Metal-binding</keyword>
<dbReference type="GO" id="GO:0008360">
    <property type="term" value="P:regulation of cell shape"/>
    <property type="evidence" value="ECO:0007669"/>
    <property type="project" value="UniProtKB-KW"/>
</dbReference>
<evidence type="ECO:0000256" key="17">
    <source>
        <dbReference type="ARBA" id="ARBA00048247"/>
    </source>
</evidence>
<organism evidence="21">
    <name type="scientific">candidate division WOR-3 bacterium</name>
    <dbReference type="NCBI Taxonomy" id="2052148"/>
    <lineage>
        <taxon>Bacteria</taxon>
        <taxon>Bacteria division WOR-3</taxon>
    </lineage>
</organism>
<evidence type="ECO:0000313" key="21">
    <source>
        <dbReference type="EMBL" id="HGW92238.1"/>
    </source>
</evidence>
<keyword evidence="16" id="KW-0961">Cell wall biogenesis/degradation</keyword>
<evidence type="ECO:0000256" key="11">
    <source>
        <dbReference type="ARBA" id="ARBA00022842"/>
    </source>
</evidence>
<accession>A0A7C4UH14</accession>
<keyword evidence="12" id="KW-0133">Cell shape</keyword>
<evidence type="ECO:0000256" key="5">
    <source>
        <dbReference type="ARBA" id="ARBA00007707"/>
    </source>
</evidence>
<dbReference type="SUPFAM" id="SSF51161">
    <property type="entry name" value="Trimeric LpxA-like enzymes"/>
    <property type="match status" value="1"/>
</dbReference>
<evidence type="ECO:0000256" key="12">
    <source>
        <dbReference type="ARBA" id="ARBA00022960"/>
    </source>
</evidence>
<feature type="domain" description="Nucleotidyl transferase" evidence="20">
    <location>
        <begin position="6"/>
        <end position="211"/>
    </location>
</feature>
<evidence type="ECO:0000256" key="9">
    <source>
        <dbReference type="ARBA" id="ARBA00022695"/>
    </source>
</evidence>
<dbReference type="PANTHER" id="PTHR43584:SF3">
    <property type="entry name" value="BIFUNCTIONAL PROTEIN GLMU"/>
    <property type="match status" value="1"/>
</dbReference>
<dbReference type="Pfam" id="PF00483">
    <property type="entry name" value="NTP_transferase"/>
    <property type="match status" value="1"/>
</dbReference>
<comment type="similarity">
    <text evidence="6">In the N-terminal section; belongs to the N-acetylglucosamine-1-phosphate uridyltransferase family.</text>
</comment>
<sequence>MKLCVVIMAGGIGKRMKSRKVKVLHNILEKPLIYYVVELAKSLSPERVVIVYGKNGEMIKEIFEDVHYAYQEEPLGTGDAVKRGLEKLKDFDGDILILSGDVILLRKETIMELIEEHIKKNADCTILTFKPENPSHYGRIVRDKEEILKIVEARDASPEELEIKEVNSGVYIFKKYALSRNIEKIDNKNAQGEYYLTDVISKIKDDNGKIYGVLCKDPSEVEGINTREELANVERIMLKRLIKKFQDEGVTFHLPETIFLGWDVKIGRDSEIYPFNTIIGKTEIGEGCIVEPFCYLKNAKIPDGTFLRRGTIIEG</sequence>
<proteinExistence type="inferred from homology"/>
<gene>
    <name evidence="21" type="ORF">ENV67_06850</name>
</gene>
<dbReference type="GO" id="GO:0019134">
    <property type="term" value="F:glucosamine-1-phosphate N-acetyltransferase activity"/>
    <property type="evidence" value="ECO:0007669"/>
    <property type="project" value="UniProtKB-EC"/>
</dbReference>
<evidence type="ECO:0000256" key="3">
    <source>
        <dbReference type="ARBA" id="ARBA00005166"/>
    </source>
</evidence>
<dbReference type="GO" id="GO:0009252">
    <property type="term" value="P:peptidoglycan biosynthetic process"/>
    <property type="evidence" value="ECO:0007669"/>
    <property type="project" value="UniProtKB-KW"/>
</dbReference>
<evidence type="ECO:0000256" key="16">
    <source>
        <dbReference type="ARBA" id="ARBA00023316"/>
    </source>
</evidence>
<dbReference type="Pfam" id="PF00132">
    <property type="entry name" value="Hexapep"/>
    <property type="match status" value="1"/>
</dbReference>
<dbReference type="InterPro" id="IPR050065">
    <property type="entry name" value="GlmU-like"/>
</dbReference>
<comment type="catalytic activity">
    <reaction evidence="18">
        <text>N-acetyl-alpha-D-glucosamine 1-phosphate + UTP + H(+) = UDP-N-acetyl-alpha-D-glucosamine + diphosphate</text>
        <dbReference type="Rhea" id="RHEA:13509"/>
        <dbReference type="ChEBI" id="CHEBI:15378"/>
        <dbReference type="ChEBI" id="CHEBI:33019"/>
        <dbReference type="ChEBI" id="CHEBI:46398"/>
        <dbReference type="ChEBI" id="CHEBI:57705"/>
        <dbReference type="ChEBI" id="CHEBI:57776"/>
        <dbReference type="EC" id="2.7.7.23"/>
    </reaction>
</comment>
<keyword evidence="15" id="KW-0012">Acyltransferase</keyword>
<comment type="pathway">
    <text evidence="4">Nucleotide-sugar biosynthesis; UDP-N-acetyl-alpha-D-glucosamine biosynthesis; UDP-N-acetyl-alpha-D-glucosamine from N-acetyl-alpha-D-glucosamine 1-phosphate: step 1/1.</text>
</comment>
<comment type="cofactor">
    <cofactor evidence="1">
        <name>Mg(2+)</name>
        <dbReference type="ChEBI" id="CHEBI:18420"/>
    </cofactor>
</comment>
<evidence type="ECO:0000256" key="7">
    <source>
        <dbReference type="ARBA" id="ARBA00022490"/>
    </source>
</evidence>
<keyword evidence="9" id="KW-0548">Nucleotidyltransferase</keyword>
<protein>
    <submittedName>
        <fullName evidence="21">Bifunctional N-acetylglucosamine-1-phosphate uridyltransferase/glucosamine-1-phosphate acetyltransferase</fullName>
    </submittedName>
</protein>
<keyword evidence="13" id="KW-0573">Peptidoglycan synthesis</keyword>
<evidence type="ECO:0000259" key="20">
    <source>
        <dbReference type="Pfam" id="PF00483"/>
    </source>
</evidence>
<dbReference type="GO" id="GO:0071555">
    <property type="term" value="P:cell wall organization"/>
    <property type="evidence" value="ECO:0007669"/>
    <property type="project" value="UniProtKB-KW"/>
</dbReference>
<evidence type="ECO:0000256" key="2">
    <source>
        <dbReference type="ARBA" id="ARBA00004496"/>
    </source>
</evidence>
<keyword evidence="7" id="KW-0963">Cytoplasm</keyword>
<dbReference type="InterPro" id="IPR011004">
    <property type="entry name" value="Trimer_LpxA-like_sf"/>
</dbReference>
<keyword evidence="8 21" id="KW-0808">Transferase</keyword>
<dbReference type="GO" id="GO:0003977">
    <property type="term" value="F:UDP-N-acetylglucosamine diphosphorylase activity"/>
    <property type="evidence" value="ECO:0007669"/>
    <property type="project" value="UniProtKB-EC"/>
</dbReference>
<comment type="pathway">
    <text evidence="3">Nucleotide-sugar biosynthesis; UDP-N-acetyl-alpha-D-glucosamine biosynthesis; N-acetyl-alpha-D-glucosamine 1-phosphate from alpha-D-glucosamine 6-phosphate (route II): step 2/2.</text>
</comment>
<dbReference type="InterPro" id="IPR005835">
    <property type="entry name" value="NTP_transferase_dom"/>
</dbReference>
<evidence type="ECO:0000256" key="8">
    <source>
        <dbReference type="ARBA" id="ARBA00022679"/>
    </source>
</evidence>
<reference evidence="21" key="1">
    <citation type="journal article" date="2020" name="mSystems">
        <title>Genome- and Community-Level Interaction Insights into Carbon Utilization and Element Cycling Functions of Hydrothermarchaeota in Hydrothermal Sediment.</title>
        <authorList>
            <person name="Zhou Z."/>
            <person name="Liu Y."/>
            <person name="Xu W."/>
            <person name="Pan J."/>
            <person name="Luo Z.H."/>
            <person name="Li M."/>
        </authorList>
    </citation>
    <scope>NUCLEOTIDE SEQUENCE [LARGE SCALE GENOMIC DNA]</scope>
    <source>
        <strain evidence="21">SpSt-780</strain>
    </source>
</reference>
<dbReference type="CDD" id="cd02540">
    <property type="entry name" value="GT2_GlmU_N_bac"/>
    <property type="match status" value="1"/>
</dbReference>
<evidence type="ECO:0000256" key="13">
    <source>
        <dbReference type="ARBA" id="ARBA00022984"/>
    </source>
</evidence>
<dbReference type="PANTHER" id="PTHR43584">
    <property type="entry name" value="NUCLEOTIDYL TRANSFERASE"/>
    <property type="match status" value="1"/>
</dbReference>
<evidence type="ECO:0000256" key="14">
    <source>
        <dbReference type="ARBA" id="ARBA00023268"/>
    </source>
</evidence>
<dbReference type="InterPro" id="IPR029044">
    <property type="entry name" value="Nucleotide-diphossugar_trans"/>
</dbReference>
<evidence type="ECO:0000256" key="10">
    <source>
        <dbReference type="ARBA" id="ARBA00022723"/>
    </source>
</evidence>
<evidence type="ECO:0000256" key="19">
    <source>
        <dbReference type="ARBA" id="ARBA00049628"/>
    </source>
</evidence>
<keyword evidence="14" id="KW-0511">Multifunctional enzyme</keyword>
<dbReference type="InterPro" id="IPR001451">
    <property type="entry name" value="Hexapep"/>
</dbReference>
<dbReference type="GO" id="GO:0005737">
    <property type="term" value="C:cytoplasm"/>
    <property type="evidence" value="ECO:0007669"/>
    <property type="project" value="UniProtKB-SubCell"/>
</dbReference>
<dbReference type="AlphaFoldDB" id="A0A7C4UH14"/>
<dbReference type="Gene3D" id="2.160.10.10">
    <property type="entry name" value="Hexapeptide repeat proteins"/>
    <property type="match status" value="1"/>
</dbReference>
<keyword evidence="11" id="KW-0460">Magnesium</keyword>
<dbReference type="SUPFAM" id="SSF53448">
    <property type="entry name" value="Nucleotide-diphospho-sugar transferases"/>
    <property type="match status" value="1"/>
</dbReference>
<dbReference type="Gene3D" id="3.90.550.10">
    <property type="entry name" value="Spore Coat Polysaccharide Biosynthesis Protein SpsA, Chain A"/>
    <property type="match status" value="1"/>
</dbReference>
<evidence type="ECO:0000256" key="15">
    <source>
        <dbReference type="ARBA" id="ARBA00023315"/>
    </source>
</evidence>
<evidence type="ECO:0000256" key="6">
    <source>
        <dbReference type="ARBA" id="ARBA00007947"/>
    </source>
</evidence>
<comment type="function">
    <text evidence="19">Catalyzes the last two sequential reactions in the de novo biosynthetic pathway for UDP-N-acetylglucosamine (UDP-GlcNAc). The C-terminal domain catalyzes the transfer of acetyl group from acetyl coenzyme A to glucosamine-1-phosphate (GlcN-1-P) to produce N-acetylglucosamine-1-phosphate (GlcNAc-1-P), which is converted into UDP-GlcNAc by the transfer of uridine 5-monophosphate (from uridine 5-triphosphate), a reaction catalyzed by the N-terminal domain.</text>
</comment>